<name>A0ABQ5V0I6_9PROT</name>
<dbReference type="Proteomes" id="UP001161390">
    <property type="component" value="Unassembled WGS sequence"/>
</dbReference>
<evidence type="ECO:0008006" key="4">
    <source>
        <dbReference type="Google" id="ProtNLM"/>
    </source>
</evidence>
<protein>
    <recommendedName>
        <fullName evidence="4">Phage tail assembly protein</fullName>
    </recommendedName>
</protein>
<accession>A0ABQ5V0I6</accession>
<dbReference type="InterPro" id="IPR019289">
    <property type="entry name" value="Phage_tail_E/E"/>
</dbReference>
<sequence>MTKKSISDQMEGDQATDFTGAGPFTITLKYPLSDIEPPLSTLTIRRPRVADQTAAARSAKQTDLQEINLFASLCEISVDLIGELDMADYAQLQDAYAAMTQGNG</sequence>
<evidence type="ECO:0000313" key="3">
    <source>
        <dbReference type="Proteomes" id="UP001161390"/>
    </source>
</evidence>
<organism evidence="2 3">
    <name type="scientific">Algimonas porphyrae</name>
    <dbReference type="NCBI Taxonomy" id="1128113"/>
    <lineage>
        <taxon>Bacteria</taxon>
        <taxon>Pseudomonadati</taxon>
        <taxon>Pseudomonadota</taxon>
        <taxon>Alphaproteobacteria</taxon>
        <taxon>Maricaulales</taxon>
        <taxon>Robiginitomaculaceae</taxon>
        <taxon>Algimonas</taxon>
    </lineage>
</organism>
<reference evidence="2" key="1">
    <citation type="journal article" date="2014" name="Int. J. Syst. Evol. Microbiol.">
        <title>Complete genome of a new Firmicutes species belonging to the dominant human colonic microbiota ('Ruminococcus bicirculans') reveals two chromosomes and a selective capacity to utilize plant glucans.</title>
        <authorList>
            <consortium name="NISC Comparative Sequencing Program"/>
            <person name="Wegmann U."/>
            <person name="Louis P."/>
            <person name="Goesmann A."/>
            <person name="Henrissat B."/>
            <person name="Duncan S.H."/>
            <person name="Flint H.J."/>
        </authorList>
    </citation>
    <scope>NUCLEOTIDE SEQUENCE</scope>
    <source>
        <strain evidence="2">NBRC 108216</strain>
    </source>
</reference>
<dbReference type="RefSeq" id="WP_284371195.1">
    <property type="nucleotide sequence ID" value="NZ_BSNJ01000003.1"/>
</dbReference>
<comment type="caution">
    <text evidence="2">The sequence shown here is derived from an EMBL/GenBank/DDBJ whole genome shotgun (WGS) entry which is preliminary data.</text>
</comment>
<evidence type="ECO:0000256" key="1">
    <source>
        <dbReference type="SAM" id="MobiDB-lite"/>
    </source>
</evidence>
<dbReference type="Pfam" id="PF10109">
    <property type="entry name" value="Phage_TAC_7"/>
    <property type="match status" value="1"/>
</dbReference>
<reference evidence="2" key="2">
    <citation type="submission" date="2023-01" db="EMBL/GenBank/DDBJ databases">
        <title>Draft genome sequence of Algimonas porphyrae strain NBRC 108216.</title>
        <authorList>
            <person name="Sun Q."/>
            <person name="Mori K."/>
        </authorList>
    </citation>
    <scope>NUCLEOTIDE SEQUENCE</scope>
    <source>
        <strain evidence="2">NBRC 108216</strain>
    </source>
</reference>
<proteinExistence type="predicted"/>
<keyword evidence="3" id="KW-1185">Reference proteome</keyword>
<evidence type="ECO:0000313" key="2">
    <source>
        <dbReference type="EMBL" id="GLQ20515.1"/>
    </source>
</evidence>
<feature type="region of interest" description="Disordered" evidence="1">
    <location>
        <begin position="1"/>
        <end position="22"/>
    </location>
</feature>
<gene>
    <name evidence="2" type="ORF">GCM10007854_14700</name>
</gene>
<dbReference type="EMBL" id="BSNJ01000003">
    <property type="protein sequence ID" value="GLQ20515.1"/>
    <property type="molecule type" value="Genomic_DNA"/>
</dbReference>